<dbReference type="GO" id="GO:0005886">
    <property type="term" value="C:plasma membrane"/>
    <property type="evidence" value="ECO:0007669"/>
    <property type="project" value="UniProtKB-SubCell"/>
</dbReference>
<dbReference type="SMART" id="SM00388">
    <property type="entry name" value="HisKA"/>
    <property type="match status" value="1"/>
</dbReference>
<dbReference type="SMART" id="SM00304">
    <property type="entry name" value="HAMP"/>
    <property type="match status" value="1"/>
</dbReference>
<evidence type="ECO:0000256" key="8">
    <source>
        <dbReference type="ARBA" id="ARBA00022989"/>
    </source>
</evidence>
<evidence type="ECO:0000256" key="1">
    <source>
        <dbReference type="ARBA" id="ARBA00000085"/>
    </source>
</evidence>
<keyword evidence="4" id="KW-0597">Phosphoprotein</keyword>
<name>A0A372ZM22_9ACTN</name>
<dbReference type="RefSeq" id="WP_117484950.1">
    <property type="nucleotide sequence ID" value="NZ_QVIG01000001.1"/>
</dbReference>
<dbReference type="Gene3D" id="3.30.565.10">
    <property type="entry name" value="Histidine kinase-like ATPase, C-terminal domain"/>
    <property type="match status" value="1"/>
</dbReference>
<sequence>MLRTRIGLVVLASVLLAIAVPVTAAYRGVSTLVSDQLDRSLRDRAETVLAALDLGRLPPARPDTVEQLLPADGTARPLAPGGGPALPVSERALEVARTGQGSHQEDATVDGTPYGVLTQARPDGQGAVMVGQTYAGVTEVDDAFLRRITVTSVAAAAACALLSWLVLGHILRPVRRLARAAEHITTTRDLATPLPAAGRDEVGGLTRAFESMVGALRRSREQQQRLVQDASHELRTPLTSVRGCAELLQRARGRLAPEDEEQILATLVTETVALDELVRELVELATDQQSAEEPEPLDLPAAAEDSARRFRRRTGREIAVITEGPVPVLARPRALQRCVDNLVGNAVKFSPDGTLVQVRVTGTRLAVRDRGPGIAAGDRQAVFGRFYRAAGTQSTPGSGLGLAIVHDLVVADGGTVFAAAAPGGGAEVGFRLPPAPGG</sequence>
<accession>A0A372ZM22</accession>
<evidence type="ECO:0000256" key="7">
    <source>
        <dbReference type="ARBA" id="ARBA00022777"/>
    </source>
</evidence>
<dbReference type="GO" id="GO:0000155">
    <property type="term" value="F:phosphorelay sensor kinase activity"/>
    <property type="evidence" value="ECO:0007669"/>
    <property type="project" value="InterPro"/>
</dbReference>
<dbReference type="Pfam" id="PF00672">
    <property type="entry name" value="HAMP"/>
    <property type="match status" value="1"/>
</dbReference>
<dbReference type="Pfam" id="PF02518">
    <property type="entry name" value="HATPase_c"/>
    <property type="match status" value="1"/>
</dbReference>
<dbReference type="InterPro" id="IPR036890">
    <property type="entry name" value="HATPase_C_sf"/>
</dbReference>
<dbReference type="InterPro" id="IPR003660">
    <property type="entry name" value="HAMP_dom"/>
</dbReference>
<comment type="caution">
    <text evidence="14">The sequence shown here is derived from an EMBL/GenBank/DDBJ whole genome shotgun (WGS) entry which is preliminary data.</text>
</comment>
<proteinExistence type="predicted"/>
<evidence type="ECO:0000313" key="15">
    <source>
        <dbReference type="Proteomes" id="UP000263377"/>
    </source>
</evidence>
<dbReference type="EMBL" id="QVIG01000001">
    <property type="protein sequence ID" value="RGD56502.1"/>
    <property type="molecule type" value="Genomic_DNA"/>
</dbReference>
<dbReference type="InterPro" id="IPR050428">
    <property type="entry name" value="TCS_sensor_his_kinase"/>
</dbReference>
<evidence type="ECO:0000256" key="3">
    <source>
        <dbReference type="ARBA" id="ARBA00012438"/>
    </source>
</evidence>
<gene>
    <name evidence="14" type="ORF">DR950_00680</name>
</gene>
<organism evidence="14 15">
    <name type="scientific">Kitasatospora xanthocidica</name>
    <dbReference type="NCBI Taxonomy" id="83382"/>
    <lineage>
        <taxon>Bacteria</taxon>
        <taxon>Bacillati</taxon>
        <taxon>Actinomycetota</taxon>
        <taxon>Actinomycetes</taxon>
        <taxon>Kitasatosporales</taxon>
        <taxon>Streptomycetaceae</taxon>
        <taxon>Kitasatospora</taxon>
    </lineage>
</organism>
<reference evidence="14 15" key="1">
    <citation type="submission" date="2018-08" db="EMBL/GenBank/DDBJ databases">
        <title>Diversity &amp; Physiological Properties of Lignin-Decomposing Actinobacteria from Soil.</title>
        <authorList>
            <person name="Roh S.G."/>
            <person name="Kim S.B."/>
        </authorList>
    </citation>
    <scope>NUCLEOTIDE SEQUENCE [LARGE SCALE GENOMIC DNA]</scope>
    <source>
        <strain evidence="14 15">MMS17-GH009</strain>
    </source>
</reference>
<dbReference type="PANTHER" id="PTHR45436:SF5">
    <property type="entry name" value="SENSOR HISTIDINE KINASE TRCS"/>
    <property type="match status" value="1"/>
</dbReference>
<feature type="domain" description="HAMP" evidence="13">
    <location>
        <begin position="168"/>
        <end position="221"/>
    </location>
</feature>
<evidence type="ECO:0000259" key="13">
    <source>
        <dbReference type="PROSITE" id="PS50885"/>
    </source>
</evidence>
<keyword evidence="5" id="KW-0808">Transferase</keyword>
<dbReference type="InterPro" id="IPR003661">
    <property type="entry name" value="HisK_dim/P_dom"/>
</dbReference>
<evidence type="ECO:0000256" key="9">
    <source>
        <dbReference type="ARBA" id="ARBA00023012"/>
    </source>
</evidence>
<dbReference type="InterPro" id="IPR005467">
    <property type="entry name" value="His_kinase_dom"/>
</dbReference>
<dbReference type="SMART" id="SM00387">
    <property type="entry name" value="HATPase_c"/>
    <property type="match status" value="1"/>
</dbReference>
<dbReference type="PROSITE" id="PS50109">
    <property type="entry name" value="HIS_KIN"/>
    <property type="match status" value="1"/>
</dbReference>
<evidence type="ECO:0000256" key="11">
    <source>
        <dbReference type="SAM" id="Phobius"/>
    </source>
</evidence>
<evidence type="ECO:0000256" key="6">
    <source>
        <dbReference type="ARBA" id="ARBA00022692"/>
    </source>
</evidence>
<dbReference type="SUPFAM" id="SSF158472">
    <property type="entry name" value="HAMP domain-like"/>
    <property type="match status" value="1"/>
</dbReference>
<dbReference type="CDD" id="cd06225">
    <property type="entry name" value="HAMP"/>
    <property type="match status" value="1"/>
</dbReference>
<keyword evidence="6 11" id="KW-0812">Transmembrane</keyword>
<dbReference type="CDD" id="cd00075">
    <property type="entry name" value="HATPase"/>
    <property type="match status" value="1"/>
</dbReference>
<dbReference type="Pfam" id="PF00512">
    <property type="entry name" value="HisKA"/>
    <property type="match status" value="1"/>
</dbReference>
<dbReference type="AlphaFoldDB" id="A0A372ZM22"/>
<evidence type="ECO:0000259" key="12">
    <source>
        <dbReference type="PROSITE" id="PS50109"/>
    </source>
</evidence>
<feature type="domain" description="Histidine kinase" evidence="12">
    <location>
        <begin position="229"/>
        <end position="436"/>
    </location>
</feature>
<dbReference type="Gene3D" id="1.10.287.130">
    <property type="match status" value="1"/>
</dbReference>
<evidence type="ECO:0000313" key="14">
    <source>
        <dbReference type="EMBL" id="RGD56502.1"/>
    </source>
</evidence>
<feature type="transmembrane region" description="Helical" evidence="11">
    <location>
        <begin position="153"/>
        <end position="171"/>
    </location>
</feature>
<keyword evidence="9" id="KW-0902">Two-component regulatory system</keyword>
<dbReference type="CDD" id="cd00082">
    <property type="entry name" value="HisKA"/>
    <property type="match status" value="1"/>
</dbReference>
<dbReference type="PROSITE" id="PS50885">
    <property type="entry name" value="HAMP"/>
    <property type="match status" value="1"/>
</dbReference>
<keyword evidence="8 11" id="KW-1133">Transmembrane helix</keyword>
<evidence type="ECO:0000256" key="5">
    <source>
        <dbReference type="ARBA" id="ARBA00022679"/>
    </source>
</evidence>
<dbReference type="InterPro" id="IPR036097">
    <property type="entry name" value="HisK_dim/P_sf"/>
</dbReference>
<dbReference type="PRINTS" id="PR00344">
    <property type="entry name" value="BCTRLSENSOR"/>
</dbReference>
<dbReference type="InterPro" id="IPR004358">
    <property type="entry name" value="Sig_transdc_His_kin-like_C"/>
</dbReference>
<evidence type="ECO:0000256" key="4">
    <source>
        <dbReference type="ARBA" id="ARBA00022553"/>
    </source>
</evidence>
<comment type="catalytic activity">
    <reaction evidence="1">
        <text>ATP + protein L-histidine = ADP + protein N-phospho-L-histidine.</text>
        <dbReference type="EC" id="2.7.13.3"/>
    </reaction>
</comment>
<dbReference type="InterPro" id="IPR003594">
    <property type="entry name" value="HATPase_dom"/>
</dbReference>
<protein>
    <recommendedName>
        <fullName evidence="3">histidine kinase</fullName>
        <ecNumber evidence="3">2.7.13.3</ecNumber>
    </recommendedName>
</protein>
<dbReference type="SUPFAM" id="SSF47384">
    <property type="entry name" value="Homodimeric domain of signal transducing histidine kinase"/>
    <property type="match status" value="1"/>
</dbReference>
<keyword evidence="10 11" id="KW-0472">Membrane</keyword>
<keyword evidence="15" id="KW-1185">Reference proteome</keyword>
<keyword evidence="7 14" id="KW-0418">Kinase</keyword>
<dbReference type="Gene3D" id="6.10.340.10">
    <property type="match status" value="1"/>
</dbReference>
<comment type="subcellular location">
    <subcellularLocation>
        <location evidence="2">Cell membrane</location>
    </subcellularLocation>
</comment>
<evidence type="ECO:0000256" key="10">
    <source>
        <dbReference type="ARBA" id="ARBA00023136"/>
    </source>
</evidence>
<dbReference type="EC" id="2.7.13.3" evidence="3"/>
<dbReference type="SUPFAM" id="SSF55874">
    <property type="entry name" value="ATPase domain of HSP90 chaperone/DNA topoisomerase II/histidine kinase"/>
    <property type="match status" value="1"/>
</dbReference>
<dbReference type="Proteomes" id="UP000263377">
    <property type="component" value="Unassembled WGS sequence"/>
</dbReference>
<dbReference type="PANTHER" id="PTHR45436">
    <property type="entry name" value="SENSOR HISTIDINE KINASE YKOH"/>
    <property type="match status" value="1"/>
</dbReference>
<evidence type="ECO:0000256" key="2">
    <source>
        <dbReference type="ARBA" id="ARBA00004236"/>
    </source>
</evidence>